<proteinExistence type="predicted"/>
<comment type="caution">
    <text evidence="1">The sequence shown here is derived from an EMBL/GenBank/DDBJ whole genome shotgun (WGS) entry which is preliminary data.</text>
</comment>
<sequence>MSNFFCKSKVQFRLGAVAICRANHATAIQLTSRFFPHRNNLVAQITDDAHVLYRYRRVLQWPSFTAKCELYKSPLHADVKL</sequence>
<evidence type="ECO:0000313" key="1">
    <source>
        <dbReference type="EMBL" id="KAG8555179.1"/>
    </source>
</evidence>
<gene>
    <name evidence="1" type="ORF">GDO81_017607</name>
</gene>
<name>A0AAV7A5N1_ENGPU</name>
<reference evidence="1" key="1">
    <citation type="thesis" date="2020" institute="ProQuest LLC" country="789 East Eisenhower Parkway, Ann Arbor, MI, USA">
        <title>Comparative Genomics and Chromosome Evolution.</title>
        <authorList>
            <person name="Mudd A.B."/>
        </authorList>
    </citation>
    <scope>NUCLEOTIDE SEQUENCE</scope>
    <source>
        <strain evidence="1">237g6f4</strain>
        <tissue evidence="1">Blood</tissue>
    </source>
</reference>
<evidence type="ECO:0000313" key="2">
    <source>
        <dbReference type="Proteomes" id="UP000824782"/>
    </source>
</evidence>
<protein>
    <submittedName>
        <fullName evidence="1">Uncharacterized protein</fullName>
    </submittedName>
</protein>
<dbReference type="AlphaFoldDB" id="A0AAV7A5N1"/>
<accession>A0AAV7A5N1</accession>
<dbReference type="EMBL" id="WNYA01000009">
    <property type="protein sequence ID" value="KAG8555179.1"/>
    <property type="molecule type" value="Genomic_DNA"/>
</dbReference>
<dbReference type="Proteomes" id="UP000824782">
    <property type="component" value="Unassembled WGS sequence"/>
</dbReference>
<keyword evidence="2" id="KW-1185">Reference proteome</keyword>
<organism evidence="1 2">
    <name type="scientific">Engystomops pustulosus</name>
    <name type="common">Tungara frog</name>
    <name type="synonym">Physalaemus pustulosus</name>
    <dbReference type="NCBI Taxonomy" id="76066"/>
    <lineage>
        <taxon>Eukaryota</taxon>
        <taxon>Metazoa</taxon>
        <taxon>Chordata</taxon>
        <taxon>Craniata</taxon>
        <taxon>Vertebrata</taxon>
        <taxon>Euteleostomi</taxon>
        <taxon>Amphibia</taxon>
        <taxon>Batrachia</taxon>
        <taxon>Anura</taxon>
        <taxon>Neobatrachia</taxon>
        <taxon>Hyloidea</taxon>
        <taxon>Leptodactylidae</taxon>
        <taxon>Leiuperinae</taxon>
        <taxon>Engystomops</taxon>
    </lineage>
</organism>